<name>A0A0S4LJD1_9BACT</name>
<evidence type="ECO:0000313" key="2">
    <source>
        <dbReference type="EMBL" id="CUS37022.1"/>
    </source>
</evidence>
<gene>
    <name evidence="2" type="ORF">COMA1_30370</name>
</gene>
<organism evidence="2 3">
    <name type="scientific">Candidatus Nitrospira nitrosa</name>
    <dbReference type="NCBI Taxonomy" id="1742972"/>
    <lineage>
        <taxon>Bacteria</taxon>
        <taxon>Pseudomonadati</taxon>
        <taxon>Nitrospirota</taxon>
        <taxon>Nitrospiria</taxon>
        <taxon>Nitrospirales</taxon>
        <taxon>Nitrospiraceae</taxon>
        <taxon>Nitrospira</taxon>
    </lineage>
</organism>
<keyword evidence="1" id="KW-0472">Membrane</keyword>
<dbReference type="Proteomes" id="UP000199032">
    <property type="component" value="Unassembled WGS sequence"/>
</dbReference>
<accession>A0A0S4LJD1</accession>
<keyword evidence="1" id="KW-0812">Transmembrane</keyword>
<reference evidence="2 3" key="1">
    <citation type="submission" date="2015-10" db="EMBL/GenBank/DDBJ databases">
        <authorList>
            <person name="Gilbert D.G."/>
        </authorList>
    </citation>
    <scope>NUCLEOTIDE SEQUENCE [LARGE SCALE GENOMIC DNA]</scope>
    <source>
        <strain evidence="2">COMA1</strain>
    </source>
</reference>
<evidence type="ECO:0000313" key="3">
    <source>
        <dbReference type="Proteomes" id="UP000199032"/>
    </source>
</evidence>
<keyword evidence="3" id="KW-1185">Reference proteome</keyword>
<dbReference type="RefSeq" id="WP_176698065.1">
    <property type="nucleotide sequence ID" value="NZ_CZQA01000009.1"/>
</dbReference>
<evidence type="ECO:0000256" key="1">
    <source>
        <dbReference type="SAM" id="Phobius"/>
    </source>
</evidence>
<dbReference type="EMBL" id="CZQA01000009">
    <property type="protein sequence ID" value="CUS37022.1"/>
    <property type="molecule type" value="Genomic_DNA"/>
</dbReference>
<keyword evidence="1" id="KW-1133">Transmembrane helix</keyword>
<protein>
    <submittedName>
        <fullName evidence="2">Uncharacterized protein</fullName>
    </submittedName>
</protein>
<feature type="transmembrane region" description="Helical" evidence="1">
    <location>
        <begin position="12"/>
        <end position="35"/>
    </location>
</feature>
<sequence>MSKRYLQSRDDVAIFISLATALGILLSTIVVMWIWTSVNGKAGLPIS</sequence>
<proteinExistence type="predicted"/>
<dbReference type="AlphaFoldDB" id="A0A0S4LJD1"/>